<sequence length="110" mass="12372">MVVAFFKKMNQKEDKKEEVQSLLICLSALEECGPTKDPTTSTEPLAQPNRPAHQPSNRNRSTRSPDRVTRPARPTHPTRSTRSPTRSPDQVTRPAPPDDPTSKELWSAKK</sequence>
<protein>
    <submittedName>
        <fullName evidence="2">Uncharacterized protein</fullName>
    </submittedName>
</protein>
<feature type="region of interest" description="Disordered" evidence="1">
    <location>
        <begin position="30"/>
        <end position="110"/>
    </location>
</feature>
<evidence type="ECO:0000313" key="2">
    <source>
        <dbReference type="EMBL" id="KAF2608744.1"/>
    </source>
</evidence>
<evidence type="ECO:0000313" key="3">
    <source>
        <dbReference type="Proteomes" id="UP000712281"/>
    </source>
</evidence>
<evidence type="ECO:0000256" key="1">
    <source>
        <dbReference type="SAM" id="MobiDB-lite"/>
    </source>
</evidence>
<proteinExistence type="predicted"/>
<name>A0A8S9LMH7_BRACR</name>
<gene>
    <name evidence="2" type="ORF">F2Q68_00044690</name>
</gene>
<reference evidence="2" key="1">
    <citation type="submission" date="2019-12" db="EMBL/GenBank/DDBJ databases">
        <title>Genome sequencing and annotation of Brassica cretica.</title>
        <authorList>
            <person name="Studholme D.J."/>
            <person name="Sarris P.F."/>
        </authorList>
    </citation>
    <scope>NUCLEOTIDE SEQUENCE</scope>
    <source>
        <strain evidence="2">PFS-001/15</strain>
        <tissue evidence="2">Leaf</tissue>
    </source>
</reference>
<organism evidence="2 3">
    <name type="scientific">Brassica cretica</name>
    <name type="common">Mustard</name>
    <dbReference type="NCBI Taxonomy" id="69181"/>
    <lineage>
        <taxon>Eukaryota</taxon>
        <taxon>Viridiplantae</taxon>
        <taxon>Streptophyta</taxon>
        <taxon>Embryophyta</taxon>
        <taxon>Tracheophyta</taxon>
        <taxon>Spermatophyta</taxon>
        <taxon>Magnoliopsida</taxon>
        <taxon>eudicotyledons</taxon>
        <taxon>Gunneridae</taxon>
        <taxon>Pentapetalae</taxon>
        <taxon>rosids</taxon>
        <taxon>malvids</taxon>
        <taxon>Brassicales</taxon>
        <taxon>Brassicaceae</taxon>
        <taxon>Brassiceae</taxon>
        <taxon>Brassica</taxon>
    </lineage>
</organism>
<comment type="caution">
    <text evidence="2">The sequence shown here is derived from an EMBL/GenBank/DDBJ whole genome shotgun (WGS) entry which is preliminary data.</text>
</comment>
<dbReference type="EMBL" id="QGKW02000276">
    <property type="protein sequence ID" value="KAF2608744.1"/>
    <property type="molecule type" value="Genomic_DNA"/>
</dbReference>
<feature type="compositionally biased region" description="Low complexity" evidence="1">
    <location>
        <begin position="71"/>
        <end position="88"/>
    </location>
</feature>
<dbReference type="Proteomes" id="UP000712281">
    <property type="component" value="Unassembled WGS sequence"/>
</dbReference>
<dbReference type="AlphaFoldDB" id="A0A8S9LMH7"/>
<accession>A0A8S9LMH7</accession>